<name>A0ABN9F154_9NEOB</name>
<dbReference type="InterPro" id="IPR026521">
    <property type="entry name" value="THAP2"/>
</dbReference>
<dbReference type="InterPro" id="IPR006612">
    <property type="entry name" value="THAP_Znf"/>
</dbReference>
<protein>
    <recommendedName>
        <fullName evidence="6">THAP-type domain-containing protein</fullName>
    </recommendedName>
</protein>
<dbReference type="SMART" id="SM00692">
    <property type="entry name" value="DM3"/>
    <property type="match status" value="1"/>
</dbReference>
<evidence type="ECO:0000256" key="3">
    <source>
        <dbReference type="ARBA" id="ARBA00022833"/>
    </source>
</evidence>
<sequence>RFPSNPERRKLWLSLLNREHFTPSLHTFLCSKHFDETCFDRTGQTVRLRVNAAPTIFIYPNHMLEKVSILYKKNLNYNCIPNPGIHELTARNKQQLTMIMPTVFQALLKSRKKIWELEKKLELAHKKIKIYQQRERRVKGKCLLEEINPDLNKGSRNSNQEVVCELQKETRTNLRTMV</sequence>
<dbReference type="SMART" id="SM00980">
    <property type="entry name" value="THAP"/>
    <property type="match status" value="1"/>
</dbReference>
<dbReference type="SUPFAM" id="SSF57716">
    <property type="entry name" value="Glucocorticoid receptor-like (DNA-binding domain)"/>
    <property type="match status" value="1"/>
</dbReference>
<evidence type="ECO:0000256" key="2">
    <source>
        <dbReference type="ARBA" id="ARBA00022771"/>
    </source>
</evidence>
<dbReference type="PROSITE" id="PS50950">
    <property type="entry name" value="ZF_THAP"/>
    <property type="match status" value="1"/>
</dbReference>
<gene>
    <name evidence="7" type="ORF">SPARVUS_LOCUS11047820</name>
</gene>
<evidence type="ECO:0000259" key="6">
    <source>
        <dbReference type="PROSITE" id="PS50950"/>
    </source>
</evidence>
<keyword evidence="2 5" id="KW-0863">Zinc-finger</keyword>
<keyword evidence="4 5" id="KW-0238">DNA-binding</keyword>
<evidence type="ECO:0000256" key="1">
    <source>
        <dbReference type="ARBA" id="ARBA00022723"/>
    </source>
</evidence>
<dbReference type="PANTHER" id="PTHR47696">
    <property type="entry name" value="THAP DOMAIN-CONTAINING PROTEIN 2"/>
    <property type="match status" value="1"/>
</dbReference>
<proteinExistence type="predicted"/>
<reference evidence="7" key="1">
    <citation type="submission" date="2023-05" db="EMBL/GenBank/DDBJ databases">
        <authorList>
            <person name="Stuckert A."/>
        </authorList>
    </citation>
    <scope>NUCLEOTIDE SEQUENCE</scope>
</reference>
<dbReference type="Proteomes" id="UP001162483">
    <property type="component" value="Unassembled WGS sequence"/>
</dbReference>
<keyword evidence="8" id="KW-1185">Reference proteome</keyword>
<feature type="domain" description="THAP-type" evidence="6">
    <location>
        <begin position="1"/>
        <end position="57"/>
    </location>
</feature>
<organism evidence="7 8">
    <name type="scientific">Staurois parvus</name>
    <dbReference type="NCBI Taxonomy" id="386267"/>
    <lineage>
        <taxon>Eukaryota</taxon>
        <taxon>Metazoa</taxon>
        <taxon>Chordata</taxon>
        <taxon>Craniata</taxon>
        <taxon>Vertebrata</taxon>
        <taxon>Euteleostomi</taxon>
        <taxon>Amphibia</taxon>
        <taxon>Batrachia</taxon>
        <taxon>Anura</taxon>
        <taxon>Neobatrachia</taxon>
        <taxon>Ranoidea</taxon>
        <taxon>Ranidae</taxon>
        <taxon>Staurois</taxon>
    </lineage>
</organism>
<dbReference type="PANTHER" id="PTHR47696:SF1">
    <property type="entry name" value="THAP DOMAIN-CONTAINING PROTEIN 2"/>
    <property type="match status" value="1"/>
</dbReference>
<evidence type="ECO:0000313" key="8">
    <source>
        <dbReference type="Proteomes" id="UP001162483"/>
    </source>
</evidence>
<evidence type="ECO:0000313" key="7">
    <source>
        <dbReference type="EMBL" id="CAI9590468.1"/>
    </source>
</evidence>
<evidence type="ECO:0000256" key="5">
    <source>
        <dbReference type="PROSITE-ProRule" id="PRU00309"/>
    </source>
</evidence>
<feature type="non-terminal residue" evidence="7">
    <location>
        <position position="1"/>
    </location>
</feature>
<accession>A0ABN9F154</accession>
<comment type="caution">
    <text evidence="7">The sequence shown here is derived from an EMBL/GenBank/DDBJ whole genome shotgun (WGS) entry which is preliminary data.</text>
</comment>
<keyword evidence="1" id="KW-0479">Metal-binding</keyword>
<keyword evidence="3" id="KW-0862">Zinc</keyword>
<dbReference type="EMBL" id="CATNWA010016165">
    <property type="protein sequence ID" value="CAI9590468.1"/>
    <property type="molecule type" value="Genomic_DNA"/>
</dbReference>
<dbReference type="Pfam" id="PF05485">
    <property type="entry name" value="THAP"/>
    <property type="match status" value="1"/>
</dbReference>
<evidence type="ECO:0000256" key="4">
    <source>
        <dbReference type="ARBA" id="ARBA00023125"/>
    </source>
</evidence>